<name>A0A511AHG0_9MICO</name>
<dbReference type="AlphaFoldDB" id="A0A511AHG0"/>
<dbReference type="RefSeq" id="WP_147040330.1">
    <property type="nucleotide sequence ID" value="NZ_BJUW01000015.1"/>
</dbReference>
<reference evidence="1 2" key="1">
    <citation type="submission" date="2019-07" db="EMBL/GenBank/DDBJ databases">
        <title>Whole genome shotgun sequence of Microbacterium aerolatum NBRC 103071.</title>
        <authorList>
            <person name="Hosoyama A."/>
            <person name="Uohara A."/>
            <person name="Ohji S."/>
            <person name="Ichikawa N."/>
        </authorList>
    </citation>
    <scope>NUCLEOTIDE SEQUENCE [LARGE SCALE GENOMIC DNA]</scope>
    <source>
        <strain evidence="1 2">NBRC 103071</strain>
    </source>
</reference>
<keyword evidence="2" id="KW-1185">Reference proteome</keyword>
<evidence type="ECO:0000313" key="2">
    <source>
        <dbReference type="Proteomes" id="UP000321225"/>
    </source>
</evidence>
<proteinExistence type="predicted"/>
<organism evidence="1 2">
    <name type="scientific">Microbacterium aerolatum</name>
    <dbReference type="NCBI Taxonomy" id="153731"/>
    <lineage>
        <taxon>Bacteria</taxon>
        <taxon>Bacillati</taxon>
        <taxon>Actinomycetota</taxon>
        <taxon>Actinomycetes</taxon>
        <taxon>Micrococcales</taxon>
        <taxon>Microbacteriaceae</taxon>
        <taxon>Microbacterium</taxon>
    </lineage>
</organism>
<sequence length="89" mass="9706">MTIITTAPVSTTPARVHWAEVDDDLWVAHIGGAFGGSIDSAGGRHVARDPFGRDRGEFDTFDEARRHLEAFLAHPAMSRRLQAPSVAHD</sequence>
<dbReference type="Proteomes" id="UP000321225">
    <property type="component" value="Unassembled WGS sequence"/>
</dbReference>
<protein>
    <submittedName>
        <fullName evidence="1">Uncharacterized protein</fullName>
    </submittedName>
</protein>
<comment type="caution">
    <text evidence="1">The sequence shown here is derived from an EMBL/GenBank/DDBJ whole genome shotgun (WGS) entry which is preliminary data.</text>
</comment>
<evidence type="ECO:0000313" key="1">
    <source>
        <dbReference type="EMBL" id="GEK87569.1"/>
    </source>
</evidence>
<gene>
    <name evidence="1" type="ORF">MAE01_27450</name>
</gene>
<accession>A0A511AHG0</accession>
<dbReference type="EMBL" id="BJUW01000015">
    <property type="protein sequence ID" value="GEK87569.1"/>
    <property type="molecule type" value="Genomic_DNA"/>
</dbReference>
<dbReference type="OrthoDB" id="4978955at2"/>